<feature type="signal peptide" evidence="2">
    <location>
        <begin position="1"/>
        <end position="27"/>
    </location>
</feature>
<keyword evidence="4" id="KW-1185">Reference proteome</keyword>
<proteinExistence type="predicted"/>
<protein>
    <submittedName>
        <fullName evidence="3">Uncharacterized protein</fullName>
    </submittedName>
</protein>
<gene>
    <name evidence="3" type="ORF">Scep_029811</name>
</gene>
<dbReference type="PANTHER" id="PTHR33592">
    <property type="entry name" value="TRANSMEMBRANE PROTEIN"/>
    <property type="match status" value="1"/>
</dbReference>
<evidence type="ECO:0000256" key="2">
    <source>
        <dbReference type="SAM" id="SignalP"/>
    </source>
</evidence>
<feature type="compositionally biased region" description="Low complexity" evidence="1">
    <location>
        <begin position="53"/>
        <end position="63"/>
    </location>
</feature>
<evidence type="ECO:0000313" key="3">
    <source>
        <dbReference type="EMBL" id="KAK9083340.1"/>
    </source>
</evidence>
<dbReference type="EMBL" id="JBBNAG010000013">
    <property type="protein sequence ID" value="KAK9083340.1"/>
    <property type="molecule type" value="Genomic_DNA"/>
</dbReference>
<feature type="region of interest" description="Disordered" evidence="1">
    <location>
        <begin position="36"/>
        <end position="63"/>
    </location>
</feature>
<evidence type="ECO:0000313" key="4">
    <source>
        <dbReference type="Proteomes" id="UP001419268"/>
    </source>
</evidence>
<comment type="caution">
    <text evidence="3">The sequence shown here is derived from an EMBL/GenBank/DDBJ whole genome shotgun (WGS) entry which is preliminary data.</text>
</comment>
<accession>A0AAP0HI06</accession>
<organism evidence="3 4">
    <name type="scientific">Stephania cephalantha</name>
    <dbReference type="NCBI Taxonomy" id="152367"/>
    <lineage>
        <taxon>Eukaryota</taxon>
        <taxon>Viridiplantae</taxon>
        <taxon>Streptophyta</taxon>
        <taxon>Embryophyta</taxon>
        <taxon>Tracheophyta</taxon>
        <taxon>Spermatophyta</taxon>
        <taxon>Magnoliopsida</taxon>
        <taxon>Ranunculales</taxon>
        <taxon>Menispermaceae</taxon>
        <taxon>Menispermoideae</taxon>
        <taxon>Cissampelideae</taxon>
        <taxon>Stephania</taxon>
    </lineage>
</organism>
<dbReference type="PANTHER" id="PTHR33592:SF10">
    <property type="entry name" value="TRANSMEMBRANE PROTEIN"/>
    <property type="match status" value="1"/>
</dbReference>
<sequence length="114" mass="12315">MRMRRNIIVTVATLAFIIALCISSCKAGRPLVQLQGEEEEKHKRNSVVIESLPRGPVRPSGPSGCTYIPGRGGPKCPLIGNKIAGAAALNNHDRSGRLQFLNVEVDASRAKQQQ</sequence>
<evidence type="ECO:0000256" key="1">
    <source>
        <dbReference type="SAM" id="MobiDB-lite"/>
    </source>
</evidence>
<name>A0AAP0HI06_9MAGN</name>
<dbReference type="Proteomes" id="UP001419268">
    <property type="component" value="Unassembled WGS sequence"/>
</dbReference>
<dbReference type="AlphaFoldDB" id="A0AAP0HI06"/>
<feature type="chain" id="PRO_5042929789" evidence="2">
    <location>
        <begin position="28"/>
        <end position="114"/>
    </location>
</feature>
<reference evidence="3 4" key="1">
    <citation type="submission" date="2024-01" db="EMBL/GenBank/DDBJ databases">
        <title>Genome assemblies of Stephania.</title>
        <authorList>
            <person name="Yang L."/>
        </authorList>
    </citation>
    <scope>NUCLEOTIDE SEQUENCE [LARGE SCALE GENOMIC DNA]</scope>
    <source>
        <strain evidence="3">JXDWG</strain>
        <tissue evidence="3">Leaf</tissue>
    </source>
</reference>
<keyword evidence="2" id="KW-0732">Signal</keyword>